<evidence type="ECO:0000256" key="1">
    <source>
        <dbReference type="SAM" id="SignalP"/>
    </source>
</evidence>
<protein>
    <submittedName>
        <fullName evidence="2">Uncharacterized protein</fullName>
    </submittedName>
</protein>
<dbReference type="Proteomes" id="UP001235744">
    <property type="component" value="Chromosome"/>
</dbReference>
<proteinExistence type="predicted"/>
<keyword evidence="3" id="KW-1185">Reference proteome</keyword>
<keyword evidence="1" id="KW-0732">Signal</keyword>
<organism evidence="2 3">
    <name type="scientific">Streptomyces poriferorum</name>
    <dbReference type="NCBI Taxonomy" id="2798799"/>
    <lineage>
        <taxon>Bacteria</taxon>
        <taxon>Bacillati</taxon>
        <taxon>Actinomycetota</taxon>
        <taxon>Actinomycetes</taxon>
        <taxon>Kitasatosporales</taxon>
        <taxon>Streptomycetaceae</taxon>
        <taxon>Streptomyces</taxon>
    </lineage>
</organism>
<evidence type="ECO:0000313" key="3">
    <source>
        <dbReference type="Proteomes" id="UP001235744"/>
    </source>
</evidence>
<feature type="signal peptide" evidence="1">
    <location>
        <begin position="1"/>
        <end position="23"/>
    </location>
</feature>
<gene>
    <name evidence="2" type="ORF">P8A19_06565</name>
</gene>
<reference evidence="2 3" key="1">
    <citation type="submission" date="2023-03" db="EMBL/GenBank/DDBJ databases">
        <title>Isolation and description of six Streptomyces strains from soil environments, able to metabolize different microbial glucans.</title>
        <authorList>
            <person name="Widen T."/>
            <person name="Larsbrink J."/>
        </authorList>
    </citation>
    <scope>NUCLEOTIDE SEQUENCE [LARGE SCALE GENOMIC DNA]</scope>
    <source>
        <strain evidence="2 3">Alt2</strain>
    </source>
</reference>
<sequence>MIRNGIIVTAVLCASLAAAPLSAAAASDGWQRVGSGLQGGVSGIALVEGAPTGPGLADAVVVRDNKGDRESRLATVRLRPGDAPVVTELPWLGVLPADLEALDAVPGRPGHYVALAGRGEAYHVVVADGRATAEDSPVALPGRQDGDNYESFALHRDRSGRTFAVWATRGSGAQQAVVHAASVRVGPNGLSFGTVSARQEFAVPFPDQDEVRHISDLKVLDDGTVLVSSASDPNVNDGPFASAVYDAGRLTVNRANDAVLRMKPRHALTPLSLFTRQDNRKIEAIAFLPGRLGLWGTDDENFGGSVTFERVG</sequence>
<accession>A0ABY9IJ39</accession>
<dbReference type="EMBL" id="CP120988">
    <property type="protein sequence ID" value="WLQ55120.1"/>
    <property type="molecule type" value="Genomic_DNA"/>
</dbReference>
<evidence type="ECO:0000313" key="2">
    <source>
        <dbReference type="EMBL" id="WLQ55120.1"/>
    </source>
</evidence>
<feature type="chain" id="PRO_5045859325" evidence="1">
    <location>
        <begin position="24"/>
        <end position="312"/>
    </location>
</feature>
<dbReference type="RefSeq" id="WP_306105984.1">
    <property type="nucleotide sequence ID" value="NZ_CP120988.1"/>
</dbReference>
<name>A0ABY9IJ39_9ACTN</name>